<dbReference type="CDD" id="cd01425">
    <property type="entry name" value="RPS2"/>
    <property type="match status" value="1"/>
</dbReference>
<proteinExistence type="inferred from homology"/>
<dbReference type="NCBIfam" id="TIGR01011">
    <property type="entry name" value="rpsB_bact"/>
    <property type="match status" value="1"/>
</dbReference>
<dbReference type="GO" id="GO:0003735">
    <property type="term" value="F:structural constituent of ribosome"/>
    <property type="evidence" value="ECO:0007669"/>
    <property type="project" value="InterPro"/>
</dbReference>
<dbReference type="InterPro" id="IPR012340">
    <property type="entry name" value="NA-bd_OB-fold"/>
</dbReference>
<dbReference type="GO" id="GO:0009507">
    <property type="term" value="C:chloroplast"/>
    <property type="evidence" value="ECO:0007669"/>
    <property type="project" value="UniProtKB-SubCell"/>
</dbReference>
<dbReference type="GO" id="GO:0005763">
    <property type="term" value="C:mitochondrial small ribosomal subunit"/>
    <property type="evidence" value="ECO:0007669"/>
    <property type="project" value="TreeGrafter"/>
</dbReference>
<evidence type="ECO:0000259" key="5">
    <source>
        <dbReference type="PROSITE" id="PS50926"/>
    </source>
</evidence>
<geneLocation type="chloroplast" evidence="6"/>
<dbReference type="SUPFAM" id="SSF50249">
    <property type="entry name" value="Nucleic acid-binding proteins"/>
    <property type="match status" value="1"/>
</dbReference>
<evidence type="ECO:0000256" key="2">
    <source>
        <dbReference type="ARBA" id="ARBA00006242"/>
    </source>
</evidence>
<feature type="coiled-coil region" evidence="4">
    <location>
        <begin position="470"/>
        <end position="518"/>
    </location>
</feature>
<reference evidence="6" key="1">
    <citation type="journal article" date="2015" name="BMC Evol. Biol.">
        <title>Chloroplast phylogenomic analysis of chlorophyte green algae identifies a novel lineage sister to the Sphaeropleales (Chlorophyceae).</title>
        <authorList>
            <person name="Lemieux C."/>
            <person name="Vincent A.T."/>
            <person name="Labarre A."/>
            <person name="Otis C."/>
            <person name="Turmel M."/>
        </authorList>
    </citation>
    <scope>NUCLEOTIDE SEQUENCE</scope>
</reference>
<dbReference type="Pfam" id="PF00318">
    <property type="entry name" value="Ribosomal_S2"/>
    <property type="match status" value="2"/>
</dbReference>
<keyword evidence="4" id="KW-0175">Coiled coil</keyword>
<feature type="domain" description="TRAM" evidence="5">
    <location>
        <begin position="30"/>
        <end position="99"/>
    </location>
</feature>
<sequence>MYQTKKNNETFKKNNANLTAEKTQFTGVSPLMNGQILEFSILSQGANSVGIVPFFGGYTILVPNTQLGDKVKVKIVKIHQSKSGTSLEKKKYAFAKVLQVLEKGQKQIPVSVGDNLTVKIMSYKKDQSTAIAKIEGPNPYYLIIPQENAKTGDSLDVIVTRVKNHYAFAKTQKSFVGSSTAVVQTTVNKFNIVLPKKAKQYGNLVALMLRNKTQPMTLFVKLAMGAQLGDYVRIKVSKVFQSKSGIPYAFAKVIKVNPISIEKKQQKIKQSIEQMLKSGMHFGEKAVKCQAKMREYIWIRKKGRNKNRPFLKKGRHFLNLLKTRRCLNQALNQLTKYAVKGRTFLFVGTKKPAASLISRAALFSKKSFFVNTRWLGGMLTNWKTILKSISKIRPILKEKQRIIQMLLTKRQGIKLRLMKKMITSMSYIQKGRKFLEKIQADPSGFIQRNTALSSKRKEIIQKGQLLLSKRQQLLEKRKELFKQSQVLKEKGYQVVNKYETLLTQLINQRQKLRELRNLFLISREIQTMKKNAMTINVRKTSNSEQFVTGPNPSKDILNKIIQGLALQDLTFKQTEKAEKSKSKAILLSKLLSKFGHFASYIKTSMKSIYENINDIFTKFNLLKEALKQIQKQMTLLVSLKKKILVELTKIKTKLVSEQKVIKLLKNKIKRSAAEKKFLKFLPKLRYLPTATADATNSIQILMQKFVDPKIKQASSSLQIYDDKLRTTSKKIAAARKKKWQRLEKYFGGVANMLKMNKNKISKNVAIIIGQQEEMNAVRECQKLGIQMFHVVDTNCNPTLANHFVPANDDSRNSMKFILTKFLTHIRLAQKIRLRLWQPLTTTVRKTRKSF</sequence>
<dbReference type="Gene3D" id="3.40.50.10490">
    <property type="entry name" value="Glucose-6-phosphate isomerase like protein, domain 1"/>
    <property type="match status" value="2"/>
</dbReference>
<evidence type="ECO:0000256" key="3">
    <source>
        <dbReference type="HAMAP-Rule" id="MF_00291"/>
    </source>
</evidence>
<organism evidence="6">
    <name type="scientific">Carteria sp. SAG 8-5</name>
    <dbReference type="NCBI Taxonomy" id="1756294"/>
    <lineage>
        <taxon>Eukaryota</taxon>
        <taxon>Viridiplantae</taxon>
        <taxon>Chlorophyta</taxon>
        <taxon>core chlorophytes</taxon>
        <taxon>Chlorophyceae</taxon>
        <taxon>CS clade</taxon>
        <taxon>Chlamydomonadales</taxon>
        <taxon>Chlamydomonadaceae</taxon>
        <taxon>Carteria</taxon>
    </lineage>
</organism>
<evidence type="ECO:0000313" key="6">
    <source>
        <dbReference type="EMBL" id="ALO63387.1"/>
    </source>
</evidence>
<dbReference type="InterPro" id="IPR023591">
    <property type="entry name" value="Ribosomal_uS2_flav_dom_sf"/>
</dbReference>
<gene>
    <name evidence="3 6" type="primary">rps2</name>
</gene>
<keyword evidence="6" id="KW-0934">Plastid</keyword>
<protein>
    <recommendedName>
        <fullName evidence="3">Small ribosomal subunit protein uS2c</fullName>
    </recommendedName>
</protein>
<comment type="similarity">
    <text evidence="2 3">Belongs to the universal ribosomal protein uS2 family.</text>
</comment>
<keyword evidence="3 6" id="KW-0689">Ribosomal protein</keyword>
<dbReference type="PANTHER" id="PTHR12534:SF0">
    <property type="entry name" value="SMALL RIBOSOMAL SUBUNIT PROTEIN US2M"/>
    <property type="match status" value="1"/>
</dbReference>
<keyword evidence="3" id="KW-0687">Ribonucleoprotein</keyword>
<dbReference type="AlphaFoldDB" id="A0A0S2LPR1"/>
<dbReference type="EMBL" id="KT625419">
    <property type="protein sequence ID" value="ALO63387.1"/>
    <property type="molecule type" value="Genomic_DNA"/>
</dbReference>
<dbReference type="InterPro" id="IPR002792">
    <property type="entry name" value="TRAM_dom"/>
</dbReference>
<name>A0A0S2LPR1_9CHLO</name>
<dbReference type="PANTHER" id="PTHR12534">
    <property type="entry name" value="30S RIBOSOMAL PROTEIN S2 PROKARYOTIC AND ORGANELLAR"/>
    <property type="match status" value="1"/>
</dbReference>
<accession>A0A0S2LPR1</accession>
<keyword evidence="6" id="KW-0150">Chloroplast</keyword>
<comment type="subcellular location">
    <subcellularLocation>
        <location evidence="1 3">Plastid</location>
        <location evidence="1 3">Chloroplast</location>
    </subcellularLocation>
</comment>
<dbReference type="Pfam" id="PF01938">
    <property type="entry name" value="TRAM"/>
    <property type="match status" value="1"/>
</dbReference>
<dbReference type="HAMAP" id="MF_00291_B">
    <property type="entry name" value="Ribosomal_uS2_B"/>
    <property type="match status" value="1"/>
</dbReference>
<feature type="domain" description="TRAM" evidence="5">
    <location>
        <begin position="109"/>
        <end position="173"/>
    </location>
</feature>
<dbReference type="PROSITE" id="PS50926">
    <property type="entry name" value="TRAM"/>
    <property type="match status" value="2"/>
</dbReference>
<dbReference type="SUPFAM" id="SSF52313">
    <property type="entry name" value="Ribosomal protein S2"/>
    <property type="match status" value="2"/>
</dbReference>
<dbReference type="InterPro" id="IPR005706">
    <property type="entry name" value="Ribosomal_uS2_bac/mit/plastid"/>
</dbReference>
<evidence type="ECO:0000256" key="4">
    <source>
        <dbReference type="SAM" id="Coils"/>
    </source>
</evidence>
<evidence type="ECO:0000256" key="1">
    <source>
        <dbReference type="ARBA" id="ARBA00004229"/>
    </source>
</evidence>
<dbReference type="GO" id="GO:0006412">
    <property type="term" value="P:translation"/>
    <property type="evidence" value="ECO:0007669"/>
    <property type="project" value="UniProtKB-UniRule"/>
</dbReference>
<dbReference type="Gene3D" id="2.40.50.140">
    <property type="entry name" value="Nucleic acid-binding proteins"/>
    <property type="match status" value="2"/>
</dbReference>
<dbReference type="InterPro" id="IPR001865">
    <property type="entry name" value="Ribosomal_uS2"/>
</dbReference>